<dbReference type="Pfam" id="PF10502">
    <property type="entry name" value="Peptidase_S26"/>
    <property type="match status" value="2"/>
</dbReference>
<sequence length="217" mass="23851">MKAVTVTVALAILCGCVNRSAVGSEANLPTLHLNQEIRIVSGEPERGMLVAVGWDRDPGKVFVYRLMGMPGDTIRLISDDICKGASSCSGRAGVIGTLFEYRINGGTEWQRAEQTVTDSLPAAIARNVQESETLQKRAEFDGQPIILSEKIGQRQYYIVEMQEKTIVPGLCNTIETTGCTIPPDQYFVLGDNRDDARDSRFMGFVNRKNYSGIVRAD</sequence>
<proteinExistence type="inferred from homology"/>
<gene>
    <name evidence="5" type="ORF">Lepil_1529</name>
</gene>
<dbReference type="SUPFAM" id="SSF51306">
    <property type="entry name" value="LexA/Signal peptidase"/>
    <property type="match status" value="1"/>
</dbReference>
<name>H2CA58_9LEPT</name>
<evidence type="ECO:0000259" key="4">
    <source>
        <dbReference type="Pfam" id="PF10502"/>
    </source>
</evidence>
<feature type="domain" description="Peptidase S26" evidence="4">
    <location>
        <begin position="5"/>
        <end position="80"/>
    </location>
</feature>
<evidence type="ECO:0000313" key="5">
    <source>
        <dbReference type="EMBL" id="EHQ06216.1"/>
    </source>
</evidence>
<evidence type="ECO:0000313" key="6">
    <source>
        <dbReference type="Proteomes" id="UP000005737"/>
    </source>
</evidence>
<dbReference type="InterPro" id="IPR036286">
    <property type="entry name" value="LexA/Signal_pep-like_sf"/>
</dbReference>
<dbReference type="RefSeq" id="WP_002771525.1">
    <property type="nucleotide sequence ID" value="NZ_JH597773.1"/>
</dbReference>
<dbReference type="PROSITE" id="PS51257">
    <property type="entry name" value="PROKAR_LIPOPROTEIN"/>
    <property type="match status" value="1"/>
</dbReference>
<dbReference type="GO" id="GO:0004252">
    <property type="term" value="F:serine-type endopeptidase activity"/>
    <property type="evidence" value="ECO:0007669"/>
    <property type="project" value="InterPro"/>
</dbReference>
<dbReference type="STRING" id="183.GCA_002009735_04164"/>
<dbReference type="GO" id="GO:0016020">
    <property type="term" value="C:membrane"/>
    <property type="evidence" value="ECO:0007669"/>
    <property type="project" value="InterPro"/>
</dbReference>
<evidence type="ECO:0000256" key="2">
    <source>
        <dbReference type="ARBA" id="ARBA00019232"/>
    </source>
</evidence>
<protein>
    <recommendedName>
        <fullName evidence="2">Signal peptidase I</fullName>
    </recommendedName>
    <alternativeName>
        <fullName evidence="3">Leader peptidase I</fullName>
    </alternativeName>
</protein>
<comment type="similarity">
    <text evidence="1">Belongs to the peptidase S26 family.</text>
</comment>
<evidence type="ECO:0000256" key="3">
    <source>
        <dbReference type="ARBA" id="ARBA00029906"/>
    </source>
</evidence>
<dbReference type="PANTHER" id="PTHR43390:SF1">
    <property type="entry name" value="CHLOROPLAST PROCESSING PEPTIDASE"/>
    <property type="match status" value="1"/>
</dbReference>
<dbReference type="InterPro" id="IPR019533">
    <property type="entry name" value="Peptidase_S26"/>
</dbReference>
<dbReference type="PRINTS" id="PR00727">
    <property type="entry name" value="LEADERPTASE"/>
</dbReference>
<keyword evidence="6" id="KW-1185">Reference proteome</keyword>
<organism evidence="5 6">
    <name type="scientific">Leptonema illini DSM 21528</name>
    <dbReference type="NCBI Taxonomy" id="929563"/>
    <lineage>
        <taxon>Bacteria</taxon>
        <taxon>Pseudomonadati</taxon>
        <taxon>Spirochaetota</taxon>
        <taxon>Spirochaetia</taxon>
        <taxon>Leptospirales</taxon>
        <taxon>Leptospiraceae</taxon>
        <taxon>Leptonema</taxon>
    </lineage>
</organism>
<dbReference type="CDD" id="cd06530">
    <property type="entry name" value="S26_SPase_I"/>
    <property type="match status" value="1"/>
</dbReference>
<dbReference type="Gene3D" id="2.10.109.10">
    <property type="entry name" value="Umud Fragment, subunit A"/>
    <property type="match status" value="1"/>
</dbReference>
<evidence type="ECO:0000256" key="1">
    <source>
        <dbReference type="ARBA" id="ARBA00009370"/>
    </source>
</evidence>
<dbReference type="PANTHER" id="PTHR43390">
    <property type="entry name" value="SIGNAL PEPTIDASE I"/>
    <property type="match status" value="1"/>
</dbReference>
<reference evidence="5 6" key="1">
    <citation type="submission" date="2011-10" db="EMBL/GenBank/DDBJ databases">
        <title>The Improved High-Quality Draft genome of Leptonema illini DSM 21528.</title>
        <authorList>
            <consortium name="US DOE Joint Genome Institute (JGI-PGF)"/>
            <person name="Lucas S."/>
            <person name="Copeland A."/>
            <person name="Lapidus A."/>
            <person name="Glavina del Rio T."/>
            <person name="Dalin E."/>
            <person name="Tice H."/>
            <person name="Bruce D."/>
            <person name="Goodwin L."/>
            <person name="Pitluck S."/>
            <person name="Peters L."/>
            <person name="Mikhailova N."/>
            <person name="Held B."/>
            <person name="Kyrpides N."/>
            <person name="Mavromatis K."/>
            <person name="Ivanova N."/>
            <person name="Markowitz V."/>
            <person name="Cheng J.-F."/>
            <person name="Hugenholtz P."/>
            <person name="Woyke T."/>
            <person name="Wu D."/>
            <person name="Gronow S."/>
            <person name="Wellnitz S."/>
            <person name="Brambilla E.-M."/>
            <person name="Klenk H.-P."/>
            <person name="Eisen J.A."/>
        </authorList>
    </citation>
    <scope>NUCLEOTIDE SEQUENCE [LARGE SCALE GENOMIC DNA]</scope>
    <source>
        <strain evidence="5 6">DSM 21528</strain>
    </source>
</reference>
<dbReference type="GO" id="GO:0006465">
    <property type="term" value="P:signal peptide processing"/>
    <property type="evidence" value="ECO:0007669"/>
    <property type="project" value="InterPro"/>
</dbReference>
<feature type="domain" description="Peptidase S26" evidence="4">
    <location>
        <begin position="175"/>
        <end position="215"/>
    </location>
</feature>
<dbReference type="Proteomes" id="UP000005737">
    <property type="component" value="Unassembled WGS sequence"/>
</dbReference>
<dbReference type="InterPro" id="IPR000223">
    <property type="entry name" value="Pept_S26A_signal_pept_1"/>
</dbReference>
<dbReference type="AlphaFoldDB" id="H2CA58"/>
<dbReference type="EMBL" id="JH597773">
    <property type="protein sequence ID" value="EHQ06216.1"/>
    <property type="molecule type" value="Genomic_DNA"/>
</dbReference>
<dbReference type="HOGENOM" id="CLU_1271003_0_0_12"/>
<accession>H2CA58</accession>